<dbReference type="InterPro" id="IPR001584">
    <property type="entry name" value="Integrase_cat-core"/>
</dbReference>
<dbReference type="InterPro" id="IPR036397">
    <property type="entry name" value="RNaseH_sf"/>
</dbReference>
<dbReference type="InterPro" id="IPR012337">
    <property type="entry name" value="RNaseH-like_sf"/>
</dbReference>
<feature type="domain" description="Integrase catalytic" evidence="2">
    <location>
        <begin position="1"/>
        <end position="137"/>
    </location>
</feature>
<organism evidence="3">
    <name type="scientific">Vreelandella sp. SM1641</name>
    <dbReference type="NCBI Taxonomy" id="3126101"/>
    <lineage>
        <taxon>Bacteria</taxon>
        <taxon>Pseudomonadati</taxon>
        <taxon>Pseudomonadota</taxon>
        <taxon>Gammaproteobacteria</taxon>
        <taxon>Oceanospirillales</taxon>
        <taxon>Halomonadaceae</taxon>
        <taxon>Vreelandella</taxon>
    </lineage>
</organism>
<evidence type="ECO:0000256" key="1">
    <source>
        <dbReference type="SAM" id="MobiDB-lite"/>
    </source>
</evidence>
<dbReference type="Pfam" id="PF13683">
    <property type="entry name" value="rve_3"/>
    <property type="match status" value="1"/>
</dbReference>
<dbReference type="InterPro" id="IPR050900">
    <property type="entry name" value="Transposase_IS3/IS150/IS904"/>
</dbReference>
<accession>A0AAU7XT53</accession>
<feature type="region of interest" description="Disordered" evidence="1">
    <location>
        <begin position="122"/>
        <end position="143"/>
    </location>
</feature>
<evidence type="ECO:0000313" key="3">
    <source>
        <dbReference type="EMBL" id="XBY61021.1"/>
    </source>
</evidence>
<dbReference type="Gene3D" id="3.30.420.10">
    <property type="entry name" value="Ribonuclease H-like superfamily/Ribonuclease H"/>
    <property type="match status" value="1"/>
</dbReference>
<dbReference type="SUPFAM" id="SSF53098">
    <property type="entry name" value="Ribonuclease H-like"/>
    <property type="match status" value="1"/>
</dbReference>
<name>A0AAU7XT53_9GAMM</name>
<dbReference type="PROSITE" id="PS50994">
    <property type="entry name" value="INTEGRASE"/>
    <property type="match status" value="1"/>
</dbReference>
<proteinExistence type="predicted"/>
<dbReference type="EMBL" id="CP158484">
    <property type="protein sequence ID" value="XBY61021.1"/>
    <property type="molecule type" value="Genomic_DNA"/>
</dbReference>
<dbReference type="PANTHER" id="PTHR46889:SF4">
    <property type="entry name" value="TRANSPOSASE INSO FOR INSERTION SEQUENCE ELEMENT IS911B-RELATED"/>
    <property type="match status" value="1"/>
</dbReference>
<reference evidence="3" key="1">
    <citation type="submission" date="2024-02" db="EMBL/GenBank/DDBJ databases">
        <title>Complete genome sequence of Vreelandella sp. SM1641, a marine exopolysaccharide-producing bacterium isolated from deep-sea hydrothermal sediment of the southwest Indian Ocean.</title>
        <authorList>
            <person name="Zhu H."/>
            <person name="Sun M."/>
        </authorList>
    </citation>
    <scope>NUCLEOTIDE SEQUENCE</scope>
    <source>
        <strain evidence="3">SM1641</strain>
    </source>
</reference>
<dbReference type="PANTHER" id="PTHR46889">
    <property type="entry name" value="TRANSPOSASE INSF FOR INSERTION SEQUENCE IS3B-RELATED"/>
    <property type="match status" value="1"/>
</dbReference>
<gene>
    <name evidence="3" type="ORF">V8F66_09375</name>
</gene>
<evidence type="ECO:0000259" key="2">
    <source>
        <dbReference type="PROSITE" id="PS50994"/>
    </source>
</evidence>
<dbReference type="GO" id="GO:0003676">
    <property type="term" value="F:nucleic acid binding"/>
    <property type="evidence" value="ECO:0007669"/>
    <property type="project" value="InterPro"/>
</dbReference>
<sequence>MVAVIDWHSRQVLSWRLSNTWIRRFASTRLKRLWSAMAHQAHLNTDQRSQFTSEVFTGVLKAHDIHISMDGKDRVLDNIFVERLWRSVKYEGVYLKQYQTMQAAREGLSTYFEFYNHERPHQSLNDKTPAEAHGTNVQWPQAA</sequence>
<protein>
    <submittedName>
        <fullName evidence="3">Integrase core domain-containing protein</fullName>
    </submittedName>
</protein>
<dbReference type="GO" id="GO:0015074">
    <property type="term" value="P:DNA integration"/>
    <property type="evidence" value="ECO:0007669"/>
    <property type="project" value="InterPro"/>
</dbReference>
<dbReference type="AlphaFoldDB" id="A0AAU7XT53"/>
<dbReference type="KEGG" id="vrs:V8F66_09375"/>